<name>A0A6V7WZ74_MELEN</name>
<protein>
    <submittedName>
        <fullName evidence="2">Uncharacterized protein</fullName>
    </submittedName>
</protein>
<sequence>MSNNNQNNNNNNTNRREKEKFLNNQKDPSPIIYEPELMDAEDSLLEIKSTFCNTAKNGNMMAEKLVDTDFYKDFGDLFDPDVKIKN</sequence>
<dbReference type="EMBL" id="CAJEWN010000918">
    <property type="protein sequence ID" value="CAD2192057.1"/>
    <property type="molecule type" value="Genomic_DNA"/>
</dbReference>
<reference evidence="2 3" key="1">
    <citation type="submission" date="2020-08" db="EMBL/GenBank/DDBJ databases">
        <authorList>
            <person name="Koutsovoulos G."/>
            <person name="Danchin GJ E."/>
        </authorList>
    </citation>
    <scope>NUCLEOTIDE SEQUENCE [LARGE SCALE GENOMIC DNA]</scope>
</reference>
<comment type="caution">
    <text evidence="2">The sequence shown here is derived from an EMBL/GenBank/DDBJ whole genome shotgun (WGS) entry which is preliminary data.</text>
</comment>
<gene>
    <name evidence="2" type="ORF">MENT_LOCUS44924</name>
</gene>
<accession>A0A6V7WZ74</accession>
<proteinExistence type="predicted"/>
<evidence type="ECO:0000313" key="3">
    <source>
        <dbReference type="Proteomes" id="UP000580250"/>
    </source>
</evidence>
<dbReference type="OrthoDB" id="5825678at2759"/>
<organism evidence="2 3">
    <name type="scientific">Meloidogyne enterolobii</name>
    <name type="common">Root-knot nematode worm</name>
    <name type="synonym">Meloidogyne mayaguensis</name>
    <dbReference type="NCBI Taxonomy" id="390850"/>
    <lineage>
        <taxon>Eukaryota</taxon>
        <taxon>Metazoa</taxon>
        <taxon>Ecdysozoa</taxon>
        <taxon>Nematoda</taxon>
        <taxon>Chromadorea</taxon>
        <taxon>Rhabditida</taxon>
        <taxon>Tylenchina</taxon>
        <taxon>Tylenchomorpha</taxon>
        <taxon>Tylenchoidea</taxon>
        <taxon>Meloidogynidae</taxon>
        <taxon>Meloidogyninae</taxon>
        <taxon>Meloidogyne</taxon>
    </lineage>
</organism>
<feature type="compositionally biased region" description="Low complexity" evidence="1">
    <location>
        <begin position="1"/>
        <end position="13"/>
    </location>
</feature>
<dbReference type="AlphaFoldDB" id="A0A6V7WZ74"/>
<evidence type="ECO:0000256" key="1">
    <source>
        <dbReference type="SAM" id="MobiDB-lite"/>
    </source>
</evidence>
<evidence type="ECO:0000313" key="2">
    <source>
        <dbReference type="EMBL" id="CAD2192057.1"/>
    </source>
</evidence>
<dbReference type="Proteomes" id="UP000580250">
    <property type="component" value="Unassembled WGS sequence"/>
</dbReference>
<feature type="region of interest" description="Disordered" evidence="1">
    <location>
        <begin position="1"/>
        <end position="30"/>
    </location>
</feature>